<proteinExistence type="predicted"/>
<accession>A0A7C5V3J2</accession>
<sequence length="437" mass="51971">MAMFNPFVNDFNKLRRFSRIVYLYGCYSREDAESFNIAKRTFDDELRRMRIFLGEDKYLSSEREGKKTLPCIVEDFFREVENPLVNLYFSKTSTALKTTLFFLTLQIFNLEKERGVSVAQLLDRISEVLECEVADAEIESSLKRILKQMERLNIIRYLKAERKYVLCSCVKDVFKDFSIDEIKDIFISVLFFINSHVPSVPGWYLKESLEKYLLELGEKEFVEDVARMFWFTYVPHHHVLEENLVWQFLEAVQTNKKIKVLYCPRNKKQKMEFVCIPARIVYDVKLGRFYFLVLKSEEISALPSWRTEKIEILSEGFDPQQIDKVSNVIERCFFVSIPSKENKFQKIKIRFKNPQDSSYNFVLARVKRELRNAKITEKNKQFFEVEYEISNIKEFKGWLRSFGDRATIIGDSEASRQLKEEMINEWKEILKNYGSFS</sequence>
<evidence type="ECO:0000313" key="1">
    <source>
        <dbReference type="EMBL" id="HHS02707.1"/>
    </source>
</evidence>
<comment type="caution">
    <text evidence="1">The sequence shown here is derived from an EMBL/GenBank/DDBJ whole genome shotgun (WGS) entry which is preliminary data.</text>
</comment>
<organism evidence="1">
    <name type="scientific">Caldicellulosiruptor owensensis</name>
    <dbReference type="NCBI Taxonomy" id="55205"/>
    <lineage>
        <taxon>Bacteria</taxon>
        <taxon>Bacillati</taxon>
        <taxon>Bacillota</taxon>
        <taxon>Bacillota incertae sedis</taxon>
        <taxon>Caldicellulosiruptorales</taxon>
        <taxon>Caldicellulosiruptoraceae</taxon>
        <taxon>Caldicellulosiruptor</taxon>
    </lineage>
</organism>
<dbReference type="EMBL" id="DRUZ01000108">
    <property type="protein sequence ID" value="HHS02707.1"/>
    <property type="molecule type" value="Genomic_DNA"/>
</dbReference>
<protein>
    <submittedName>
        <fullName evidence="1">WYL domain-containing protein</fullName>
    </submittedName>
</protein>
<dbReference type="AlphaFoldDB" id="A0A7C5V3J2"/>
<gene>
    <name evidence="1" type="ORF">ENL71_09610</name>
</gene>
<reference evidence="1" key="1">
    <citation type="journal article" date="2020" name="mSystems">
        <title>Genome- and Community-Level Interaction Insights into Carbon Utilization and Element Cycling Functions of Hydrothermarchaeota in Hydrothermal Sediment.</title>
        <authorList>
            <person name="Zhou Z."/>
            <person name="Liu Y."/>
            <person name="Xu W."/>
            <person name="Pan J."/>
            <person name="Luo Z.H."/>
            <person name="Li M."/>
        </authorList>
    </citation>
    <scope>NUCLEOTIDE SEQUENCE [LARGE SCALE GENOMIC DNA]</scope>
    <source>
        <strain evidence="1">SpSt-102</strain>
    </source>
</reference>
<name>A0A7C5V3J2_9FIRM</name>